<dbReference type="Proteomes" id="UP000077266">
    <property type="component" value="Unassembled WGS sequence"/>
</dbReference>
<protein>
    <submittedName>
        <fullName evidence="2">Uncharacterized protein</fullName>
    </submittedName>
</protein>
<evidence type="ECO:0000313" key="3">
    <source>
        <dbReference type="Proteomes" id="UP000077266"/>
    </source>
</evidence>
<evidence type="ECO:0000313" key="2">
    <source>
        <dbReference type="EMBL" id="KZV81372.1"/>
    </source>
</evidence>
<dbReference type="InParanoid" id="A0A165BWJ7"/>
<proteinExistence type="predicted"/>
<reference evidence="2 3" key="1">
    <citation type="journal article" date="2016" name="Mol. Biol. Evol.">
        <title>Comparative Genomics of Early-Diverging Mushroom-Forming Fungi Provides Insights into the Origins of Lignocellulose Decay Capabilities.</title>
        <authorList>
            <person name="Nagy L.G."/>
            <person name="Riley R."/>
            <person name="Tritt A."/>
            <person name="Adam C."/>
            <person name="Daum C."/>
            <person name="Floudas D."/>
            <person name="Sun H."/>
            <person name="Yadav J.S."/>
            <person name="Pangilinan J."/>
            <person name="Larsson K.H."/>
            <person name="Matsuura K."/>
            <person name="Barry K."/>
            <person name="Labutti K."/>
            <person name="Kuo R."/>
            <person name="Ohm R.A."/>
            <person name="Bhattacharya S.S."/>
            <person name="Shirouzu T."/>
            <person name="Yoshinaga Y."/>
            <person name="Martin F.M."/>
            <person name="Grigoriev I.V."/>
            <person name="Hibbett D.S."/>
        </authorList>
    </citation>
    <scope>NUCLEOTIDE SEQUENCE [LARGE SCALE GENOMIC DNA]</scope>
    <source>
        <strain evidence="2 3">HHB12029</strain>
    </source>
</reference>
<dbReference type="AlphaFoldDB" id="A0A165BWJ7"/>
<dbReference type="EMBL" id="KV426396">
    <property type="protein sequence ID" value="KZV81372.1"/>
    <property type="molecule type" value="Genomic_DNA"/>
</dbReference>
<feature type="region of interest" description="Disordered" evidence="1">
    <location>
        <begin position="198"/>
        <end position="219"/>
    </location>
</feature>
<name>A0A165BWJ7_EXIGL</name>
<keyword evidence="3" id="KW-1185">Reference proteome</keyword>
<feature type="compositionally biased region" description="Basic and acidic residues" evidence="1">
    <location>
        <begin position="208"/>
        <end position="219"/>
    </location>
</feature>
<gene>
    <name evidence="2" type="ORF">EXIGLDRAFT_703930</name>
</gene>
<sequence length="219" mass="24953">MWNPDTWDIDRNDINMSICYDNVHYAKAPPVVGENMQGDFKSEDRQRHCSIMIKHWVDWNVTNRLRNWKATAPEITLDVSLAELRKSETIEAAHERALHMQAHPEQYFVIKTSTIVKDHNGETLISVLAPDPITPEVMHDLMQKTKKLLNFPDHPPDSGMNSHHKLKFRNRMFGRQCELKAVGDGAILSHDEVTAPLGDLAGCRPRSARHDAPGASKYD</sequence>
<evidence type="ECO:0000256" key="1">
    <source>
        <dbReference type="SAM" id="MobiDB-lite"/>
    </source>
</evidence>
<accession>A0A165BWJ7</accession>
<organism evidence="2 3">
    <name type="scientific">Exidia glandulosa HHB12029</name>
    <dbReference type="NCBI Taxonomy" id="1314781"/>
    <lineage>
        <taxon>Eukaryota</taxon>
        <taxon>Fungi</taxon>
        <taxon>Dikarya</taxon>
        <taxon>Basidiomycota</taxon>
        <taxon>Agaricomycotina</taxon>
        <taxon>Agaricomycetes</taxon>
        <taxon>Auriculariales</taxon>
        <taxon>Exidiaceae</taxon>
        <taxon>Exidia</taxon>
    </lineage>
</organism>